<evidence type="ECO:0000313" key="2">
    <source>
        <dbReference type="Proteomes" id="UP000006906"/>
    </source>
</evidence>
<gene>
    <name evidence="1" type="ORF">CHLRE_03g178200v5</name>
</gene>
<dbReference type="GO" id="GO:0006457">
    <property type="term" value="P:protein folding"/>
    <property type="evidence" value="ECO:0007669"/>
    <property type="project" value="InterPro"/>
</dbReference>
<dbReference type="InterPro" id="IPR027409">
    <property type="entry name" value="GroEL-like_apical_dom_sf"/>
</dbReference>
<accession>A0A2K3DXL2</accession>
<proteinExistence type="predicted"/>
<dbReference type="AlphaFoldDB" id="A0A2K3DXL2"/>
<dbReference type="GeneID" id="66052884"/>
<name>A0A2K3DXL2_CHLRE</name>
<dbReference type="InParanoid" id="A0A2K3DXL2"/>
<keyword evidence="2" id="KW-1185">Reference proteome</keyword>
<dbReference type="RefSeq" id="XP_042926130.1">
    <property type="nucleotide sequence ID" value="XM_043061001.1"/>
</dbReference>
<reference evidence="1 2" key="1">
    <citation type="journal article" date="2007" name="Science">
        <title>The Chlamydomonas genome reveals the evolution of key animal and plant functions.</title>
        <authorList>
            <person name="Merchant S.S."/>
            <person name="Prochnik S.E."/>
            <person name="Vallon O."/>
            <person name="Harris E.H."/>
            <person name="Karpowicz S.J."/>
            <person name="Witman G.B."/>
            <person name="Terry A."/>
            <person name="Salamov A."/>
            <person name="Fritz-Laylin L.K."/>
            <person name="Marechal-Drouard L."/>
            <person name="Marshall W.F."/>
            <person name="Qu L.H."/>
            <person name="Nelson D.R."/>
            <person name="Sanderfoot A.A."/>
            <person name="Spalding M.H."/>
            <person name="Kapitonov V.V."/>
            <person name="Ren Q."/>
            <person name="Ferris P."/>
            <person name="Lindquist E."/>
            <person name="Shapiro H."/>
            <person name="Lucas S.M."/>
            <person name="Grimwood J."/>
            <person name="Schmutz J."/>
            <person name="Cardol P."/>
            <person name="Cerutti H."/>
            <person name="Chanfreau G."/>
            <person name="Chen C.L."/>
            <person name="Cognat V."/>
            <person name="Croft M.T."/>
            <person name="Dent R."/>
            <person name="Dutcher S."/>
            <person name="Fernandez E."/>
            <person name="Fukuzawa H."/>
            <person name="Gonzalez-Ballester D."/>
            <person name="Gonzalez-Halphen D."/>
            <person name="Hallmann A."/>
            <person name="Hanikenne M."/>
            <person name="Hippler M."/>
            <person name="Inwood W."/>
            <person name="Jabbari K."/>
            <person name="Kalanon M."/>
            <person name="Kuras R."/>
            <person name="Lefebvre P.A."/>
            <person name="Lemaire S.D."/>
            <person name="Lobanov A.V."/>
            <person name="Lohr M."/>
            <person name="Manuell A."/>
            <person name="Meier I."/>
            <person name="Mets L."/>
            <person name="Mittag M."/>
            <person name="Mittelmeier T."/>
            <person name="Moroney J.V."/>
            <person name="Moseley J."/>
            <person name="Napoli C."/>
            <person name="Nedelcu A.M."/>
            <person name="Niyogi K."/>
            <person name="Novoselov S.V."/>
            <person name="Paulsen I.T."/>
            <person name="Pazour G."/>
            <person name="Purton S."/>
            <person name="Ral J.P."/>
            <person name="Riano-Pachon D.M."/>
            <person name="Riekhof W."/>
            <person name="Rymarquis L."/>
            <person name="Schroda M."/>
            <person name="Stern D."/>
            <person name="Umen J."/>
            <person name="Willows R."/>
            <person name="Wilson N."/>
            <person name="Zimmer S.L."/>
            <person name="Allmer J."/>
            <person name="Balk J."/>
            <person name="Bisova K."/>
            <person name="Chen C.J."/>
            <person name="Elias M."/>
            <person name="Gendler K."/>
            <person name="Hauser C."/>
            <person name="Lamb M.R."/>
            <person name="Ledford H."/>
            <person name="Long J.C."/>
            <person name="Minagawa J."/>
            <person name="Page M.D."/>
            <person name="Pan J."/>
            <person name="Pootakham W."/>
            <person name="Roje S."/>
            <person name="Rose A."/>
            <person name="Stahlberg E."/>
            <person name="Terauchi A.M."/>
            <person name="Yang P."/>
            <person name="Ball S."/>
            <person name="Bowler C."/>
            <person name="Dieckmann C.L."/>
            <person name="Gladyshev V.N."/>
            <person name="Green P."/>
            <person name="Jorgensen R."/>
            <person name="Mayfield S."/>
            <person name="Mueller-Roeber B."/>
            <person name="Rajamani S."/>
            <person name="Sayre R.T."/>
            <person name="Brokstein P."/>
            <person name="Dubchak I."/>
            <person name="Goodstein D."/>
            <person name="Hornick L."/>
            <person name="Huang Y.W."/>
            <person name="Jhaveri J."/>
            <person name="Luo Y."/>
            <person name="Martinez D."/>
            <person name="Ngau W.C."/>
            <person name="Otillar B."/>
            <person name="Poliakov A."/>
            <person name="Porter A."/>
            <person name="Szajkowski L."/>
            <person name="Werner G."/>
            <person name="Zhou K."/>
            <person name="Grigoriev I.V."/>
            <person name="Rokhsar D.S."/>
            <person name="Grossman A.R."/>
        </authorList>
    </citation>
    <scope>NUCLEOTIDE SEQUENCE [LARGE SCALE GENOMIC DNA]</scope>
    <source>
        <strain evidence="2">CC-503</strain>
    </source>
</reference>
<dbReference type="Gramene" id="PNW85258">
    <property type="protein sequence ID" value="PNW85258"/>
    <property type="gene ID" value="CHLRE_03g178200v5"/>
</dbReference>
<dbReference type="KEGG" id="cre:CHLRE_03g178200v5"/>
<dbReference type="GO" id="GO:0051082">
    <property type="term" value="F:unfolded protein binding"/>
    <property type="evidence" value="ECO:0007669"/>
    <property type="project" value="InterPro"/>
</dbReference>
<dbReference type="Gene3D" id="3.30.260.10">
    <property type="entry name" value="TCP-1-like chaperonin intermediate domain"/>
    <property type="match status" value="1"/>
</dbReference>
<dbReference type="EMBL" id="CM008964">
    <property type="protein sequence ID" value="PNW85258.1"/>
    <property type="molecule type" value="Genomic_DNA"/>
</dbReference>
<sequence>MGFAQVSCRVPHRLLDALSSGAEGLERIDCTSLRQYLALSRGVLAPKLSRVLDAEELEHLVLVVTEAFVNSLPSQPADGAAGNLAAAARASVHCLRGAAVKDSCVLPGVVLQGADLPAEALDLLGLEAGAQGGESVTVEVGVLLLACSLDTHSNQYNSADVGGGACAAPARGVPLVMEQRDELAPGEAEDAELAGLIANLEALLEPRRNIRLVACQKGIHPALQEWLLAQGVVPCQRLGAARLSALALLAGCAPLETLTGPPEHTAVDTGFSRMQLNSRVVDGHNLLQLRSGGGALPTSSSSVALLLGCASDALADHLRPAAEAALKLLRGTMEQDSTALAGAA</sequence>
<dbReference type="STRING" id="3055.A0A2K3DXL2"/>
<protein>
    <submittedName>
        <fullName evidence="1">Uncharacterized protein</fullName>
    </submittedName>
</protein>
<dbReference type="Gene3D" id="3.50.7.10">
    <property type="entry name" value="GroEL"/>
    <property type="match status" value="1"/>
</dbReference>
<organism evidence="1 2">
    <name type="scientific">Chlamydomonas reinhardtii</name>
    <name type="common">Chlamydomonas smithii</name>
    <dbReference type="NCBI Taxonomy" id="3055"/>
    <lineage>
        <taxon>Eukaryota</taxon>
        <taxon>Viridiplantae</taxon>
        <taxon>Chlorophyta</taxon>
        <taxon>core chlorophytes</taxon>
        <taxon>Chlorophyceae</taxon>
        <taxon>CS clade</taxon>
        <taxon>Chlamydomonadales</taxon>
        <taxon>Chlamydomonadaceae</taxon>
        <taxon>Chlamydomonas</taxon>
    </lineage>
</organism>
<dbReference type="GO" id="GO:0060271">
    <property type="term" value="P:cilium assembly"/>
    <property type="evidence" value="ECO:0007669"/>
    <property type="project" value="InterPro"/>
</dbReference>
<dbReference type="InterPro" id="IPR028790">
    <property type="entry name" value="MKKS"/>
</dbReference>
<dbReference type="Proteomes" id="UP000006906">
    <property type="component" value="Chromosome 3"/>
</dbReference>
<dbReference type="InterPro" id="IPR027410">
    <property type="entry name" value="TCP-1-like_intermed_sf"/>
</dbReference>
<dbReference type="OrthoDB" id="528704at2759"/>
<evidence type="ECO:0000313" key="1">
    <source>
        <dbReference type="EMBL" id="PNW85258.1"/>
    </source>
</evidence>
<dbReference type="PANTHER" id="PTHR46787:SF1">
    <property type="entry name" value="MOLECULAR CHAPERONE MKKS"/>
    <property type="match status" value="1"/>
</dbReference>
<dbReference type="PANTHER" id="PTHR46787">
    <property type="entry name" value="SYNDROMES PUTATIVE CHAPERONIN-RELATED"/>
    <property type="match status" value="1"/>
</dbReference>